<evidence type="ECO:0000256" key="1">
    <source>
        <dbReference type="SAM" id="Phobius"/>
    </source>
</evidence>
<comment type="caution">
    <text evidence="2">The sequence shown here is derived from an EMBL/GenBank/DDBJ whole genome shotgun (WGS) entry which is preliminary data.</text>
</comment>
<accession>A0ABR0KIM4</accession>
<evidence type="ECO:0000313" key="3">
    <source>
        <dbReference type="Proteomes" id="UP001345013"/>
    </source>
</evidence>
<dbReference type="Proteomes" id="UP001345013">
    <property type="component" value="Unassembled WGS sequence"/>
</dbReference>
<keyword evidence="3" id="KW-1185">Reference proteome</keyword>
<evidence type="ECO:0000313" key="2">
    <source>
        <dbReference type="EMBL" id="KAK5097653.1"/>
    </source>
</evidence>
<feature type="transmembrane region" description="Helical" evidence="1">
    <location>
        <begin position="6"/>
        <end position="25"/>
    </location>
</feature>
<organism evidence="2 3">
    <name type="scientific">Lithohypha guttulata</name>
    <dbReference type="NCBI Taxonomy" id="1690604"/>
    <lineage>
        <taxon>Eukaryota</taxon>
        <taxon>Fungi</taxon>
        <taxon>Dikarya</taxon>
        <taxon>Ascomycota</taxon>
        <taxon>Pezizomycotina</taxon>
        <taxon>Eurotiomycetes</taxon>
        <taxon>Chaetothyriomycetidae</taxon>
        <taxon>Chaetothyriales</taxon>
        <taxon>Trichomeriaceae</taxon>
        <taxon>Lithohypha</taxon>
    </lineage>
</organism>
<proteinExistence type="predicted"/>
<protein>
    <submittedName>
        <fullName evidence="2">Uncharacterized protein</fullName>
    </submittedName>
</protein>
<keyword evidence="1" id="KW-0472">Membrane</keyword>
<sequence length="189" mass="21048">MLFSPTTVLVTTINIAAVLAILYWARFLVKHIRENTEFADLLLQHERIEADTKPLGIWKGNVSKQQDAISTQQEARTARSAGGSRSRVLRNIDVWKRAKYEAVWKGPGPEDCGFSSYMTLTDVVAGWDIKLAAYPGVGGTPSSFRADKEMQTGIGVELDFSTRDVSFTYLVWSFGSTSVLKYSIQYLAN</sequence>
<keyword evidence="1" id="KW-0812">Transmembrane</keyword>
<keyword evidence="1" id="KW-1133">Transmembrane helix</keyword>
<reference evidence="2 3" key="1">
    <citation type="submission" date="2023-08" db="EMBL/GenBank/DDBJ databases">
        <title>Black Yeasts Isolated from many extreme environments.</title>
        <authorList>
            <person name="Coleine C."/>
            <person name="Stajich J.E."/>
            <person name="Selbmann L."/>
        </authorList>
    </citation>
    <scope>NUCLEOTIDE SEQUENCE [LARGE SCALE GENOMIC DNA]</scope>
    <source>
        <strain evidence="2 3">CCFEE 5885</strain>
    </source>
</reference>
<dbReference type="EMBL" id="JAVRRG010000017">
    <property type="protein sequence ID" value="KAK5097653.1"/>
    <property type="molecule type" value="Genomic_DNA"/>
</dbReference>
<gene>
    <name evidence="2" type="ORF">LTR24_002119</name>
</gene>
<name>A0ABR0KIM4_9EURO</name>